<dbReference type="OrthoDB" id="4619215at2"/>
<dbReference type="InterPro" id="IPR055679">
    <property type="entry name" value="DUF7255"/>
</dbReference>
<comment type="caution">
    <text evidence="1">The sequence shown here is derived from an EMBL/GenBank/DDBJ whole genome shotgun (WGS) entry which is preliminary data.</text>
</comment>
<organism evidence="1 2">
    <name type="scientific">Cecembia rubra</name>
    <dbReference type="NCBI Taxonomy" id="1485585"/>
    <lineage>
        <taxon>Bacteria</taxon>
        <taxon>Pseudomonadati</taxon>
        <taxon>Bacteroidota</taxon>
        <taxon>Cytophagia</taxon>
        <taxon>Cytophagales</taxon>
        <taxon>Cyclobacteriaceae</taxon>
        <taxon>Cecembia</taxon>
    </lineage>
</organism>
<accession>A0A2P8EDB1</accession>
<dbReference type="Proteomes" id="UP000240708">
    <property type="component" value="Unassembled WGS sequence"/>
</dbReference>
<gene>
    <name evidence="1" type="ORF">CLV48_101347</name>
</gene>
<dbReference type="EMBL" id="PYGF01000001">
    <property type="protein sequence ID" value="PSL07417.1"/>
    <property type="molecule type" value="Genomic_DNA"/>
</dbReference>
<sequence>MHLLKVNHLYEILKSSDLEVDFEFVLDVNPTFLIGKGDILINEVFDALGGKGVRPLLEKLKFDFKVNRYVFIYDDEVHFNRYRLATLKTSTYEAFSFPWLDTYKRLCRIYEKECQKAGMQERIWFGPPIGEKVFGKSEEPGDLSGNGSSGWKLNAYNDAQYDLLSRLHGYKLIRIPMYENLMISGSLKKIDELLLNTNETSKQAIINWIKRKIQ</sequence>
<protein>
    <submittedName>
        <fullName evidence="1">Uncharacterized protein</fullName>
    </submittedName>
</protein>
<name>A0A2P8EDB1_9BACT</name>
<keyword evidence="2" id="KW-1185">Reference proteome</keyword>
<dbReference type="AlphaFoldDB" id="A0A2P8EDB1"/>
<reference evidence="1 2" key="1">
    <citation type="submission" date="2018-03" db="EMBL/GenBank/DDBJ databases">
        <title>Genomic Encyclopedia of Archaeal and Bacterial Type Strains, Phase II (KMG-II): from individual species to whole genera.</title>
        <authorList>
            <person name="Goeker M."/>
        </authorList>
    </citation>
    <scope>NUCLEOTIDE SEQUENCE [LARGE SCALE GENOMIC DNA]</scope>
    <source>
        <strain evidence="1 2">DSM 28057</strain>
    </source>
</reference>
<evidence type="ECO:0000313" key="1">
    <source>
        <dbReference type="EMBL" id="PSL07417.1"/>
    </source>
</evidence>
<proteinExistence type="predicted"/>
<dbReference type="RefSeq" id="WP_106565505.1">
    <property type="nucleotide sequence ID" value="NZ_JAUVYL010000012.1"/>
</dbReference>
<evidence type="ECO:0000313" key="2">
    <source>
        <dbReference type="Proteomes" id="UP000240708"/>
    </source>
</evidence>
<dbReference type="Pfam" id="PF23913">
    <property type="entry name" value="DUF7255"/>
    <property type="match status" value="1"/>
</dbReference>